<dbReference type="Pfam" id="PF13650">
    <property type="entry name" value="Asp_protease_2"/>
    <property type="match status" value="1"/>
</dbReference>
<dbReference type="InterPro" id="IPR021109">
    <property type="entry name" value="Peptidase_aspartic_dom_sf"/>
</dbReference>
<organism evidence="1 2">
    <name type="scientific">Tilletia indica</name>
    <dbReference type="NCBI Taxonomy" id="43049"/>
    <lineage>
        <taxon>Eukaryota</taxon>
        <taxon>Fungi</taxon>
        <taxon>Dikarya</taxon>
        <taxon>Basidiomycota</taxon>
        <taxon>Ustilaginomycotina</taxon>
        <taxon>Exobasidiomycetes</taxon>
        <taxon>Tilletiales</taxon>
        <taxon>Tilletiaceae</taxon>
        <taxon>Tilletia</taxon>
    </lineage>
</organism>
<dbReference type="AlphaFoldDB" id="A0A177SZK9"/>
<dbReference type="Proteomes" id="UP000077521">
    <property type="component" value="Unassembled WGS sequence"/>
</dbReference>
<evidence type="ECO:0000313" key="1">
    <source>
        <dbReference type="EMBL" id="KAE8236924.1"/>
    </source>
</evidence>
<keyword evidence="2" id="KW-1185">Reference proteome</keyword>
<reference evidence="1" key="1">
    <citation type="submission" date="2016-04" db="EMBL/GenBank/DDBJ databases">
        <authorList>
            <person name="Nguyen H.D."/>
            <person name="Samba Siva P."/>
            <person name="Cullis J."/>
            <person name="Levesque C.A."/>
            <person name="Hambleton S."/>
        </authorList>
    </citation>
    <scope>NUCLEOTIDE SEQUENCE</scope>
    <source>
        <strain evidence="1">DAOMC 236416</strain>
    </source>
</reference>
<dbReference type="InterPro" id="IPR001969">
    <property type="entry name" value="Aspartic_peptidase_AS"/>
</dbReference>
<reference evidence="1" key="2">
    <citation type="journal article" date="2019" name="IMA Fungus">
        <title>Genome sequencing and comparison of five Tilletia species to identify candidate genes for the detection of regulated species infecting wheat.</title>
        <authorList>
            <person name="Nguyen H.D.T."/>
            <person name="Sultana T."/>
            <person name="Kesanakurti P."/>
            <person name="Hambleton S."/>
        </authorList>
    </citation>
    <scope>NUCLEOTIDE SEQUENCE</scope>
    <source>
        <strain evidence="1">DAOMC 236416</strain>
    </source>
</reference>
<dbReference type="GO" id="GO:0004190">
    <property type="term" value="F:aspartic-type endopeptidase activity"/>
    <property type="evidence" value="ECO:0007669"/>
    <property type="project" value="InterPro"/>
</dbReference>
<dbReference type="OrthoDB" id="5535068at2759"/>
<comment type="caution">
    <text evidence="1">The sequence shown here is derived from an EMBL/GenBank/DDBJ whole genome shotgun (WGS) entry which is preliminary data.</text>
</comment>
<protein>
    <recommendedName>
        <fullName evidence="3">Peptidase A2 domain-containing protein</fullName>
    </recommendedName>
</protein>
<accession>A0A177SZK9</accession>
<dbReference type="GO" id="GO:0006508">
    <property type="term" value="P:proteolysis"/>
    <property type="evidence" value="ECO:0007669"/>
    <property type="project" value="InterPro"/>
</dbReference>
<sequence length="134" mass="14586">MPITGRAVPWDSSTVAQEALYQLKNAELTSQNLGPYYSHGLPMIQITIGKYVVNALLDTGSQINIIDHKLHADLDLPLRFDGKHKVVGAGQHSSSLSGIAESIPVTVGSVVTRLHFWVHKKSNYGAVIGKRVPF</sequence>
<dbReference type="CDD" id="cd00303">
    <property type="entry name" value="retropepsin_like"/>
    <property type="match status" value="1"/>
</dbReference>
<dbReference type="PROSITE" id="PS00141">
    <property type="entry name" value="ASP_PROTEASE"/>
    <property type="match status" value="1"/>
</dbReference>
<dbReference type="Gene3D" id="2.40.70.10">
    <property type="entry name" value="Acid Proteases"/>
    <property type="match status" value="1"/>
</dbReference>
<name>A0A177SZK9_9BASI</name>
<dbReference type="SUPFAM" id="SSF50630">
    <property type="entry name" value="Acid proteases"/>
    <property type="match status" value="1"/>
</dbReference>
<gene>
    <name evidence="1" type="ORF">A4X13_0g8982</name>
</gene>
<proteinExistence type="predicted"/>
<dbReference type="EMBL" id="LWDF02002002">
    <property type="protein sequence ID" value="KAE8236924.1"/>
    <property type="molecule type" value="Genomic_DNA"/>
</dbReference>
<evidence type="ECO:0000313" key="2">
    <source>
        <dbReference type="Proteomes" id="UP000077521"/>
    </source>
</evidence>
<evidence type="ECO:0008006" key="3">
    <source>
        <dbReference type="Google" id="ProtNLM"/>
    </source>
</evidence>